<evidence type="ECO:0000313" key="1">
    <source>
        <dbReference type="EMBL" id="RVW93495.1"/>
    </source>
</evidence>
<protein>
    <recommendedName>
        <fullName evidence="3">DUF4283 domain-containing protein</fullName>
    </recommendedName>
</protein>
<dbReference type="AlphaFoldDB" id="A0A438I9U1"/>
<gene>
    <name evidence="1" type="ORF">CK203_035059</name>
</gene>
<dbReference type="Proteomes" id="UP000288805">
    <property type="component" value="Unassembled WGS sequence"/>
</dbReference>
<comment type="caution">
    <text evidence="1">The sequence shown here is derived from an EMBL/GenBank/DDBJ whole genome shotgun (WGS) entry which is preliminary data.</text>
</comment>
<accession>A0A438I9U1</accession>
<organism evidence="1 2">
    <name type="scientific">Vitis vinifera</name>
    <name type="common">Grape</name>
    <dbReference type="NCBI Taxonomy" id="29760"/>
    <lineage>
        <taxon>Eukaryota</taxon>
        <taxon>Viridiplantae</taxon>
        <taxon>Streptophyta</taxon>
        <taxon>Embryophyta</taxon>
        <taxon>Tracheophyta</taxon>
        <taxon>Spermatophyta</taxon>
        <taxon>Magnoliopsida</taxon>
        <taxon>eudicotyledons</taxon>
        <taxon>Gunneridae</taxon>
        <taxon>Pentapetalae</taxon>
        <taxon>rosids</taxon>
        <taxon>Vitales</taxon>
        <taxon>Vitaceae</taxon>
        <taxon>Viteae</taxon>
        <taxon>Vitis</taxon>
    </lineage>
</organism>
<evidence type="ECO:0000313" key="2">
    <source>
        <dbReference type="Proteomes" id="UP000288805"/>
    </source>
</evidence>
<dbReference type="EMBL" id="QGNW01000129">
    <property type="protein sequence ID" value="RVW93495.1"/>
    <property type="molecule type" value="Genomic_DNA"/>
</dbReference>
<name>A0A438I9U1_VITVI</name>
<evidence type="ECO:0008006" key="3">
    <source>
        <dbReference type="Google" id="ProtNLM"/>
    </source>
</evidence>
<reference evidence="1 2" key="1">
    <citation type="journal article" date="2018" name="PLoS Genet.">
        <title>Population sequencing reveals clonal diversity and ancestral inbreeding in the grapevine cultivar Chardonnay.</title>
        <authorList>
            <person name="Roach M.J."/>
            <person name="Johnson D.L."/>
            <person name="Bohlmann J."/>
            <person name="van Vuuren H.J."/>
            <person name="Jones S.J."/>
            <person name="Pretorius I.S."/>
            <person name="Schmidt S.A."/>
            <person name="Borneman A.R."/>
        </authorList>
    </citation>
    <scope>NUCLEOTIDE SEQUENCE [LARGE SCALE GENOMIC DNA]</scope>
    <source>
        <strain evidence="2">cv. Chardonnay</strain>
        <tissue evidence="1">Leaf</tissue>
    </source>
</reference>
<sequence length="148" mass="16702">MAVFQLNKEKAPSPDGFTIPVYQECWDVIKEDLMRVFIEFHTNGGSNVATTGRRRCGKRKGAFRPMPGWEMGRDFGFASRPVCSGKLGKDHWKFKGGVKLARMGGPFILIEFENKAEANKVLLRGFRCFKDSIHTWKGGPKGGVFSKW</sequence>
<proteinExistence type="predicted"/>